<evidence type="ECO:0000256" key="3">
    <source>
        <dbReference type="PROSITE-ProRule" id="PRU00723"/>
    </source>
</evidence>
<evidence type="ECO:0000313" key="7">
    <source>
        <dbReference type="EMBL" id="RIA86532.1"/>
    </source>
</evidence>
<dbReference type="PANTHER" id="PTHR23102">
    <property type="entry name" value="CLEAVAGE AND POLYADENYLATION SPECIFICITY FACTOR SUBUNIT 4-RELATED"/>
    <property type="match status" value="1"/>
</dbReference>
<feature type="domain" description="C3H1-type" evidence="5">
    <location>
        <begin position="65"/>
        <end position="92"/>
    </location>
</feature>
<evidence type="ECO:0000256" key="2">
    <source>
        <dbReference type="ARBA" id="ARBA00022737"/>
    </source>
</evidence>
<dbReference type="Gene3D" id="4.10.60.10">
    <property type="entry name" value="Zinc finger, CCHC-type"/>
    <property type="match status" value="1"/>
</dbReference>
<evidence type="ECO:0000256" key="4">
    <source>
        <dbReference type="RuleBase" id="RU369008"/>
    </source>
</evidence>
<keyword evidence="4" id="KW-0694">RNA-binding</keyword>
<dbReference type="InterPro" id="IPR045348">
    <property type="entry name" value="CPSF4/Yth1"/>
</dbReference>
<gene>
    <name evidence="7" type="ORF">C1645_855948</name>
</gene>
<evidence type="ECO:0000259" key="6">
    <source>
        <dbReference type="PROSITE" id="PS50158"/>
    </source>
</evidence>
<dbReference type="Pfam" id="PF00098">
    <property type="entry name" value="zf-CCHC"/>
    <property type="match status" value="1"/>
</dbReference>
<dbReference type="GO" id="GO:0031124">
    <property type="term" value="P:mRNA 3'-end processing"/>
    <property type="evidence" value="ECO:0007669"/>
    <property type="project" value="UniProtKB-UniRule"/>
</dbReference>
<dbReference type="Gene3D" id="4.10.1000.10">
    <property type="entry name" value="Zinc finger, CCCH-type"/>
    <property type="match status" value="1"/>
</dbReference>
<sequence length="233" mass="27378">MITLENKKFFNNDGSEYKFDFENFIKNELGIGKKPERAAKKSEICQDFLRGICARTNCKYQHKVRKFIVCKHWLRGLCMKGEEQCEYLHEYDLTKVPKCVYYKLYGVCNSPNCVYSHNDIDCEKCDWYNHGFCRKGSTCHKKHVKQIVCQLYLTGFCPRGPYCPNGHPKMDLISKRREFSLLNKNVSKMMTLIEKGGDIQEGIRNKNHISLSYKDVTCFNCRRKGHFARNCFV</sequence>
<accession>A0A397SLL6</accession>
<comment type="subcellular location">
    <subcellularLocation>
        <location evidence="4">Nucleus</location>
    </subcellularLocation>
</comment>
<keyword evidence="3 4" id="KW-0863">Zinc-finger</keyword>
<dbReference type="Proteomes" id="UP000265703">
    <property type="component" value="Unassembled WGS sequence"/>
</dbReference>
<keyword evidence="4" id="KW-0539">Nucleus</keyword>
<feature type="zinc finger region" description="C3H1-type" evidence="3">
    <location>
        <begin position="144"/>
        <end position="170"/>
    </location>
</feature>
<dbReference type="SMART" id="SM00356">
    <property type="entry name" value="ZnF_C3H1"/>
    <property type="match status" value="5"/>
</dbReference>
<dbReference type="OrthoDB" id="1914176at2759"/>
<comment type="function">
    <text evidence="4">Component of the cleavage factor I (CF I) involved in pre-mRNA 3'-end processing.</text>
</comment>
<reference evidence="7 8" key="1">
    <citation type="submission" date="2018-06" db="EMBL/GenBank/DDBJ databases">
        <title>Comparative genomics reveals the genomic features of Rhizophagus irregularis, R. cerebriforme, R. diaphanum and Gigaspora rosea, and their symbiotic lifestyle signature.</title>
        <authorList>
            <person name="Morin E."/>
            <person name="San Clemente H."/>
            <person name="Chen E.C.H."/>
            <person name="De La Providencia I."/>
            <person name="Hainaut M."/>
            <person name="Kuo A."/>
            <person name="Kohler A."/>
            <person name="Murat C."/>
            <person name="Tang N."/>
            <person name="Roy S."/>
            <person name="Loubradou J."/>
            <person name="Henrissat B."/>
            <person name="Grigoriev I.V."/>
            <person name="Corradi N."/>
            <person name="Roux C."/>
            <person name="Martin F.M."/>
        </authorList>
    </citation>
    <scope>NUCLEOTIDE SEQUENCE [LARGE SCALE GENOMIC DNA]</scope>
    <source>
        <strain evidence="7 8">DAOM 227022</strain>
    </source>
</reference>
<evidence type="ECO:0000256" key="1">
    <source>
        <dbReference type="ARBA" id="ARBA00008907"/>
    </source>
</evidence>
<name>A0A397SLL6_9GLOM</name>
<feature type="domain" description="C3H1-type" evidence="5">
    <location>
        <begin position="39"/>
        <end position="62"/>
    </location>
</feature>
<dbReference type="PANTHER" id="PTHR23102:SF24">
    <property type="entry name" value="CLEAVAGE AND POLYADENYLATION SPECIFICITY FACTOR SUBUNIT 4"/>
    <property type="match status" value="1"/>
</dbReference>
<dbReference type="AlphaFoldDB" id="A0A397SLL6"/>
<feature type="domain" description="C3H1-type" evidence="5">
    <location>
        <begin position="144"/>
        <end position="170"/>
    </location>
</feature>
<comment type="similarity">
    <text evidence="1 4">Belongs to the CPSF4/YTH1 family.</text>
</comment>
<keyword evidence="2 4" id="KW-0677">Repeat</keyword>
<feature type="zinc finger region" description="C3H1-type" evidence="3">
    <location>
        <begin position="65"/>
        <end position="92"/>
    </location>
</feature>
<organism evidence="7 8">
    <name type="scientific">Glomus cerebriforme</name>
    <dbReference type="NCBI Taxonomy" id="658196"/>
    <lineage>
        <taxon>Eukaryota</taxon>
        <taxon>Fungi</taxon>
        <taxon>Fungi incertae sedis</taxon>
        <taxon>Mucoromycota</taxon>
        <taxon>Glomeromycotina</taxon>
        <taxon>Glomeromycetes</taxon>
        <taxon>Glomerales</taxon>
        <taxon>Glomeraceae</taxon>
        <taxon>Glomus</taxon>
    </lineage>
</organism>
<protein>
    <recommendedName>
        <fullName evidence="4">mRNA 3'-end-processing protein</fullName>
    </recommendedName>
</protein>
<dbReference type="SUPFAM" id="SSF57756">
    <property type="entry name" value="Retrovirus zinc finger-like domains"/>
    <property type="match status" value="1"/>
</dbReference>
<dbReference type="GO" id="GO:0003723">
    <property type="term" value="F:RNA binding"/>
    <property type="evidence" value="ECO:0007669"/>
    <property type="project" value="UniProtKB-UniRule"/>
</dbReference>
<dbReference type="GO" id="GO:0005634">
    <property type="term" value="C:nucleus"/>
    <property type="evidence" value="ECO:0007669"/>
    <property type="project" value="UniProtKB-SubCell"/>
</dbReference>
<dbReference type="Gene3D" id="3.30.1370.210">
    <property type="match status" value="1"/>
</dbReference>
<comment type="caution">
    <text evidence="7">The sequence shown here is derived from an EMBL/GenBank/DDBJ whole genome shotgun (WGS) entry which is preliminary data.</text>
</comment>
<evidence type="ECO:0000259" key="5">
    <source>
        <dbReference type="PROSITE" id="PS50103"/>
    </source>
</evidence>
<dbReference type="EMBL" id="QKYT01000358">
    <property type="protein sequence ID" value="RIA86532.1"/>
    <property type="molecule type" value="Genomic_DNA"/>
</dbReference>
<keyword evidence="8" id="KW-1185">Reference proteome</keyword>
<keyword evidence="3 4" id="KW-0479">Metal-binding</keyword>
<proteinExistence type="inferred from homology"/>
<evidence type="ECO:0000313" key="8">
    <source>
        <dbReference type="Proteomes" id="UP000265703"/>
    </source>
</evidence>
<keyword evidence="4" id="KW-0507">mRNA processing</keyword>
<dbReference type="PROSITE" id="PS50103">
    <property type="entry name" value="ZF_C3H1"/>
    <property type="match status" value="3"/>
</dbReference>
<feature type="zinc finger region" description="C3H1-type" evidence="3">
    <location>
        <begin position="39"/>
        <end position="62"/>
    </location>
</feature>
<dbReference type="STRING" id="658196.A0A397SLL6"/>
<feature type="domain" description="CCHC-type" evidence="6">
    <location>
        <begin position="218"/>
        <end position="231"/>
    </location>
</feature>
<dbReference type="InterPro" id="IPR036875">
    <property type="entry name" value="Znf_CCHC_sf"/>
</dbReference>
<dbReference type="GO" id="GO:0008270">
    <property type="term" value="F:zinc ion binding"/>
    <property type="evidence" value="ECO:0007669"/>
    <property type="project" value="UniProtKB-KW"/>
</dbReference>
<keyword evidence="3 4" id="KW-0862">Zinc</keyword>
<dbReference type="InterPro" id="IPR001878">
    <property type="entry name" value="Znf_CCHC"/>
</dbReference>
<dbReference type="InterPro" id="IPR000571">
    <property type="entry name" value="Znf_CCCH"/>
</dbReference>
<dbReference type="PROSITE" id="PS50158">
    <property type="entry name" value="ZF_CCHC"/>
    <property type="match status" value="1"/>
</dbReference>